<dbReference type="PANTHER" id="PTHR43008:SF8">
    <property type="entry name" value="BENZIL REDUCTASE ((S)-BENZOIN FORMING) IRC24"/>
    <property type="match status" value="1"/>
</dbReference>
<evidence type="ECO:0000313" key="5">
    <source>
        <dbReference type="Proteomes" id="UP000281245"/>
    </source>
</evidence>
<dbReference type="EMBL" id="QWIJ01000017">
    <property type="protein sequence ID" value="RMX89828.1"/>
    <property type="molecule type" value="Genomic_DNA"/>
</dbReference>
<dbReference type="Pfam" id="PF00106">
    <property type="entry name" value="adh_short"/>
    <property type="match status" value="2"/>
</dbReference>
<dbReference type="Proteomes" id="UP000282582">
    <property type="component" value="Unassembled WGS sequence"/>
</dbReference>
<dbReference type="InterPro" id="IPR002347">
    <property type="entry name" value="SDR_fam"/>
</dbReference>
<evidence type="ECO:0000313" key="6">
    <source>
        <dbReference type="Proteomes" id="UP000282582"/>
    </source>
</evidence>
<dbReference type="VEuPathDB" id="FungiDB:BTJ68_13863"/>
<keyword evidence="2" id="KW-0560">Oxidoreductase</keyword>
<dbReference type="SUPFAM" id="SSF51735">
    <property type="entry name" value="NAD(P)-binding Rossmann-fold domains"/>
    <property type="match status" value="1"/>
</dbReference>
<dbReference type="PRINTS" id="PR00081">
    <property type="entry name" value="GDHRDH"/>
</dbReference>
<evidence type="ECO:0000256" key="1">
    <source>
        <dbReference type="ARBA" id="ARBA00006484"/>
    </source>
</evidence>
<protein>
    <recommendedName>
        <fullName evidence="7">NAD(P)-binding protein</fullName>
    </recommendedName>
</protein>
<name>A0A3M6XGZ4_HORWE</name>
<dbReference type="InterPro" id="IPR036291">
    <property type="entry name" value="NAD(P)-bd_dom_sf"/>
</dbReference>
<dbReference type="GO" id="GO:0016616">
    <property type="term" value="F:oxidoreductase activity, acting on the CH-OH group of donors, NAD or NADP as acceptor"/>
    <property type="evidence" value="ECO:0007669"/>
    <property type="project" value="UniProtKB-ARBA"/>
</dbReference>
<evidence type="ECO:0000313" key="3">
    <source>
        <dbReference type="EMBL" id="RMX89828.1"/>
    </source>
</evidence>
<organism evidence="3 5">
    <name type="scientific">Hortaea werneckii</name>
    <name type="common">Black yeast</name>
    <name type="synonym">Cladosporium werneckii</name>
    <dbReference type="NCBI Taxonomy" id="91943"/>
    <lineage>
        <taxon>Eukaryota</taxon>
        <taxon>Fungi</taxon>
        <taxon>Dikarya</taxon>
        <taxon>Ascomycota</taxon>
        <taxon>Pezizomycotina</taxon>
        <taxon>Dothideomycetes</taxon>
        <taxon>Dothideomycetidae</taxon>
        <taxon>Mycosphaerellales</taxon>
        <taxon>Teratosphaeriaceae</taxon>
        <taxon>Hortaea</taxon>
    </lineage>
</organism>
<dbReference type="GO" id="GO:0050664">
    <property type="term" value="F:oxidoreductase activity, acting on NAD(P)H, oxygen as acceptor"/>
    <property type="evidence" value="ECO:0007669"/>
    <property type="project" value="TreeGrafter"/>
</dbReference>
<dbReference type="EMBL" id="QWIK01001188">
    <property type="protein sequence ID" value="RMX96756.1"/>
    <property type="molecule type" value="Genomic_DNA"/>
</dbReference>
<evidence type="ECO:0008006" key="7">
    <source>
        <dbReference type="Google" id="ProtNLM"/>
    </source>
</evidence>
<gene>
    <name evidence="4" type="ORF">D0868_11015</name>
    <name evidence="3" type="ORF">D0869_00559</name>
</gene>
<dbReference type="AlphaFoldDB" id="A0A3M6XGZ4"/>
<dbReference type="Gene3D" id="3.40.50.720">
    <property type="entry name" value="NAD(P)-binding Rossmann-like Domain"/>
    <property type="match status" value="1"/>
</dbReference>
<sequence length="286" mass="30984">MDLHRTTKENQSFIMADKAVVLITGGNTGLGYEAIKALCQSSSTYEILLGSRSLEKGQKAASQIQNEVPNTTSTISVIQVDISSDSSIEAATEQIQTKFGKLDILVNNAGASFDREIQTGNLSIREAFNKSWDTNVAGAQVITTSMAPLLLQSKNPRLLFITSGTSALTETERHDHPAFARINASPAAGWPKDEGMNPLTSYRSSKTGLNMLMTQWHRLLKEDGVKVWAISPGFLATGLGGIEAEQLKKMGARDPSEGGKFIKDVVEGKRDGETGKVIRAEMVQPW</sequence>
<reference evidence="5 6" key="1">
    <citation type="journal article" date="2018" name="BMC Genomics">
        <title>Genomic evidence for intraspecific hybridization in a clonal and extremely halotolerant yeast.</title>
        <authorList>
            <person name="Gostincar C."/>
            <person name="Stajich J.E."/>
            <person name="Zupancic J."/>
            <person name="Zalar P."/>
            <person name="Gunde-Cimerman N."/>
        </authorList>
    </citation>
    <scope>NUCLEOTIDE SEQUENCE [LARGE SCALE GENOMIC DNA]</scope>
    <source>
        <strain evidence="4 6">EXF-6654</strain>
        <strain evidence="3 5">EXF-6656</strain>
    </source>
</reference>
<evidence type="ECO:0000256" key="2">
    <source>
        <dbReference type="ARBA" id="ARBA00023002"/>
    </source>
</evidence>
<dbReference type="Proteomes" id="UP000281245">
    <property type="component" value="Unassembled WGS sequence"/>
</dbReference>
<comment type="similarity">
    <text evidence="1">Belongs to the short-chain dehydrogenases/reductases (SDR) family.</text>
</comment>
<dbReference type="PANTHER" id="PTHR43008">
    <property type="entry name" value="BENZIL REDUCTASE"/>
    <property type="match status" value="1"/>
</dbReference>
<accession>A0A3M6XGZ4</accession>
<proteinExistence type="inferred from homology"/>
<comment type="caution">
    <text evidence="3">The sequence shown here is derived from an EMBL/GenBank/DDBJ whole genome shotgun (WGS) entry which is preliminary data.</text>
</comment>
<dbReference type="OrthoDB" id="1933717at2759"/>
<evidence type="ECO:0000313" key="4">
    <source>
        <dbReference type="EMBL" id="RMX96756.1"/>
    </source>
</evidence>